<comment type="caution">
    <text evidence="1">The sequence shown here is derived from an EMBL/GenBank/DDBJ whole genome shotgun (WGS) entry which is preliminary data.</text>
</comment>
<dbReference type="PANTHER" id="PTHR34427:SF5">
    <property type="entry name" value="DUF4283 DOMAIN-CONTAINING PROTEIN"/>
    <property type="match status" value="1"/>
</dbReference>
<name>A0AAD9ZQQ2_9ROSI</name>
<reference evidence="1" key="1">
    <citation type="journal article" date="2023" name="Plant J.">
        <title>Genome sequences and population genomics provide insights into the demographic history, inbreeding, and mutation load of two 'living fossil' tree species of Dipteronia.</title>
        <authorList>
            <person name="Feng Y."/>
            <person name="Comes H.P."/>
            <person name="Chen J."/>
            <person name="Zhu S."/>
            <person name="Lu R."/>
            <person name="Zhang X."/>
            <person name="Li P."/>
            <person name="Qiu J."/>
            <person name="Olsen K.M."/>
            <person name="Qiu Y."/>
        </authorList>
    </citation>
    <scope>NUCLEOTIDE SEQUENCE</scope>
    <source>
        <strain evidence="1">NBL</strain>
    </source>
</reference>
<protein>
    <recommendedName>
        <fullName evidence="3">DUF4283 domain-containing protein</fullName>
    </recommendedName>
</protein>
<proteinExistence type="predicted"/>
<organism evidence="1 2">
    <name type="scientific">Dipteronia sinensis</name>
    <dbReference type="NCBI Taxonomy" id="43782"/>
    <lineage>
        <taxon>Eukaryota</taxon>
        <taxon>Viridiplantae</taxon>
        <taxon>Streptophyta</taxon>
        <taxon>Embryophyta</taxon>
        <taxon>Tracheophyta</taxon>
        <taxon>Spermatophyta</taxon>
        <taxon>Magnoliopsida</taxon>
        <taxon>eudicotyledons</taxon>
        <taxon>Gunneridae</taxon>
        <taxon>Pentapetalae</taxon>
        <taxon>rosids</taxon>
        <taxon>malvids</taxon>
        <taxon>Sapindales</taxon>
        <taxon>Sapindaceae</taxon>
        <taxon>Hippocastanoideae</taxon>
        <taxon>Acereae</taxon>
        <taxon>Dipteronia</taxon>
    </lineage>
</organism>
<keyword evidence="2" id="KW-1185">Reference proteome</keyword>
<evidence type="ECO:0000313" key="1">
    <source>
        <dbReference type="EMBL" id="KAK3189028.1"/>
    </source>
</evidence>
<dbReference type="AlphaFoldDB" id="A0AAD9ZQQ2"/>
<sequence>MLLRPNRRSIRKNKIRPNKISSFTEEVKDFQSKRVCKVEGAEVKELVMSWNNLNNEDAWLSRCAVGTLQLIPKIKLIWINCIGVPLRFWNSSFFTKLGWLVGELILVEEVTLNKRRFDRGKILVLLQHNQFCPKKIKIKVDSGAFEVETFEDSLPVDSLSTAKLLGLEVGDVHPLKAPDVESDDLPNPI</sequence>
<evidence type="ECO:0000313" key="2">
    <source>
        <dbReference type="Proteomes" id="UP001281410"/>
    </source>
</evidence>
<evidence type="ECO:0008006" key="3">
    <source>
        <dbReference type="Google" id="ProtNLM"/>
    </source>
</evidence>
<dbReference type="Proteomes" id="UP001281410">
    <property type="component" value="Unassembled WGS sequence"/>
</dbReference>
<gene>
    <name evidence="1" type="ORF">Dsin_028589</name>
</gene>
<accession>A0AAD9ZQQ2</accession>
<dbReference type="PANTHER" id="PTHR34427">
    <property type="entry name" value="DUF4283 DOMAIN PROTEIN"/>
    <property type="match status" value="1"/>
</dbReference>
<dbReference type="EMBL" id="JANJYJ010000009">
    <property type="protein sequence ID" value="KAK3189028.1"/>
    <property type="molecule type" value="Genomic_DNA"/>
</dbReference>